<dbReference type="PANTHER" id="PTHR11070:SF2">
    <property type="entry name" value="ATP-DEPENDENT DNA HELICASE SRS2"/>
    <property type="match status" value="1"/>
</dbReference>
<proteinExistence type="predicted"/>
<feature type="domain" description="UvrD-like helicase ATP-binding" evidence="17">
    <location>
        <begin position="3"/>
        <end position="471"/>
    </location>
</feature>
<keyword evidence="20" id="KW-1185">Reference proteome</keyword>
<dbReference type="InterPro" id="IPR000212">
    <property type="entry name" value="DNA_helicase_UvrD/REP"/>
</dbReference>
<evidence type="ECO:0000313" key="20">
    <source>
        <dbReference type="Proteomes" id="UP000480350"/>
    </source>
</evidence>
<feature type="domain" description="UvrD-like helicase C-terminal" evidence="18">
    <location>
        <begin position="491"/>
        <end position="770"/>
    </location>
</feature>
<name>A0A7C9MDF6_9RHOB</name>
<dbReference type="GO" id="GO:0033202">
    <property type="term" value="C:DNA helicase complex"/>
    <property type="evidence" value="ECO:0007669"/>
    <property type="project" value="TreeGrafter"/>
</dbReference>
<dbReference type="GO" id="GO:0043138">
    <property type="term" value="F:3'-5' DNA helicase activity"/>
    <property type="evidence" value="ECO:0007669"/>
    <property type="project" value="UniProtKB-EC"/>
</dbReference>
<dbReference type="AlphaFoldDB" id="A0A7C9MDF6"/>
<evidence type="ECO:0000256" key="7">
    <source>
        <dbReference type="ARBA" id="ARBA00022840"/>
    </source>
</evidence>
<comment type="catalytic activity">
    <reaction evidence="14">
        <text>ATP + H2O = ADP + phosphate + H(+)</text>
        <dbReference type="Rhea" id="RHEA:13065"/>
        <dbReference type="ChEBI" id="CHEBI:15377"/>
        <dbReference type="ChEBI" id="CHEBI:15378"/>
        <dbReference type="ChEBI" id="CHEBI:30616"/>
        <dbReference type="ChEBI" id="CHEBI:43474"/>
        <dbReference type="ChEBI" id="CHEBI:456216"/>
        <dbReference type="EC" id="5.6.2.4"/>
    </reaction>
</comment>
<dbReference type="EC" id="5.6.2.4" evidence="12"/>
<dbReference type="SUPFAM" id="SSF52540">
    <property type="entry name" value="P-loop containing nucleoside triphosphate hydrolases"/>
    <property type="match status" value="1"/>
</dbReference>
<keyword evidence="1" id="KW-0540">Nuclease</keyword>
<evidence type="ECO:0000256" key="16">
    <source>
        <dbReference type="SAM" id="MobiDB-lite"/>
    </source>
</evidence>
<keyword evidence="10" id="KW-0413">Isomerase</keyword>
<keyword evidence="4 15" id="KW-0378">Hydrolase</keyword>
<feature type="binding site" evidence="15">
    <location>
        <begin position="24"/>
        <end position="31"/>
    </location>
    <ligand>
        <name>ATP</name>
        <dbReference type="ChEBI" id="CHEBI:30616"/>
    </ligand>
</feature>
<dbReference type="InterPro" id="IPR011335">
    <property type="entry name" value="Restrct_endonuc-II-like"/>
</dbReference>
<keyword evidence="5 15" id="KW-0347">Helicase</keyword>
<reference evidence="19 20" key="1">
    <citation type="submission" date="2019-12" db="EMBL/GenBank/DDBJ databases">
        <authorList>
            <person name="Lee S.D."/>
        </authorList>
    </citation>
    <scope>NUCLEOTIDE SEQUENCE [LARGE SCALE GENOMIC DNA]</scope>
    <source>
        <strain evidence="19 20">GH1-50</strain>
    </source>
</reference>
<evidence type="ECO:0000256" key="13">
    <source>
        <dbReference type="ARBA" id="ARBA00034923"/>
    </source>
</evidence>
<keyword evidence="6" id="KW-0269">Exonuclease</keyword>
<dbReference type="InterPro" id="IPR027417">
    <property type="entry name" value="P-loop_NTPase"/>
</dbReference>
<dbReference type="GO" id="GO:0005524">
    <property type="term" value="F:ATP binding"/>
    <property type="evidence" value="ECO:0007669"/>
    <property type="project" value="UniProtKB-UniRule"/>
</dbReference>
<dbReference type="EMBL" id="WUPT01000002">
    <property type="protein sequence ID" value="MXQ08231.1"/>
    <property type="molecule type" value="Genomic_DNA"/>
</dbReference>
<dbReference type="Pfam" id="PF13361">
    <property type="entry name" value="UvrD_C"/>
    <property type="match status" value="1"/>
</dbReference>
<dbReference type="PROSITE" id="PS51198">
    <property type="entry name" value="UVRD_HELICASE_ATP_BIND"/>
    <property type="match status" value="1"/>
</dbReference>
<dbReference type="GO" id="GO:0005829">
    <property type="term" value="C:cytosol"/>
    <property type="evidence" value="ECO:0007669"/>
    <property type="project" value="TreeGrafter"/>
</dbReference>
<evidence type="ECO:0000256" key="5">
    <source>
        <dbReference type="ARBA" id="ARBA00022806"/>
    </source>
</evidence>
<dbReference type="Gene3D" id="1.10.486.10">
    <property type="entry name" value="PCRA, domain 4"/>
    <property type="match status" value="1"/>
</dbReference>
<evidence type="ECO:0000256" key="10">
    <source>
        <dbReference type="ARBA" id="ARBA00023235"/>
    </source>
</evidence>
<gene>
    <name evidence="19" type="primary">addA</name>
    <name evidence="19" type="ORF">GQ651_10290</name>
</gene>
<dbReference type="SUPFAM" id="SSF52980">
    <property type="entry name" value="Restriction endonuclease-like"/>
    <property type="match status" value="1"/>
</dbReference>
<evidence type="ECO:0000256" key="6">
    <source>
        <dbReference type="ARBA" id="ARBA00022839"/>
    </source>
</evidence>
<keyword evidence="9" id="KW-0234">DNA repair</keyword>
<dbReference type="NCBIfam" id="TIGR02784">
    <property type="entry name" value="addA_alphas"/>
    <property type="match status" value="1"/>
</dbReference>
<comment type="caution">
    <text evidence="19">The sequence shown here is derived from an EMBL/GenBank/DDBJ whole genome shotgun (WGS) entry which is preliminary data.</text>
</comment>
<evidence type="ECO:0000256" key="9">
    <source>
        <dbReference type="ARBA" id="ARBA00023204"/>
    </source>
</evidence>
<evidence type="ECO:0000259" key="18">
    <source>
        <dbReference type="PROSITE" id="PS51217"/>
    </source>
</evidence>
<evidence type="ECO:0000256" key="14">
    <source>
        <dbReference type="ARBA" id="ARBA00048988"/>
    </source>
</evidence>
<dbReference type="GO" id="GO:0004527">
    <property type="term" value="F:exonuclease activity"/>
    <property type="evidence" value="ECO:0007669"/>
    <property type="project" value="UniProtKB-KW"/>
</dbReference>
<dbReference type="Pfam" id="PF12705">
    <property type="entry name" value="PDDEXK_1"/>
    <property type="match status" value="1"/>
</dbReference>
<dbReference type="InterPro" id="IPR014151">
    <property type="entry name" value="DNA_helicase_AddA"/>
</dbReference>
<evidence type="ECO:0000256" key="12">
    <source>
        <dbReference type="ARBA" id="ARBA00034808"/>
    </source>
</evidence>
<accession>A0A7C9MDF6</accession>
<reference evidence="19 20" key="2">
    <citation type="submission" date="2020-03" db="EMBL/GenBank/DDBJ databases">
        <title>Kangsaoukella pontilimi gen. nov., sp. nov., a new member of the family Rhodobacteraceae isolated from a tidal mudflat.</title>
        <authorList>
            <person name="Kim I.S."/>
        </authorList>
    </citation>
    <scope>NUCLEOTIDE SEQUENCE [LARGE SCALE GENOMIC DNA]</scope>
    <source>
        <strain evidence="19 20">GH1-50</strain>
    </source>
</reference>
<comment type="catalytic activity">
    <reaction evidence="11">
        <text>Couples ATP hydrolysis with the unwinding of duplex DNA by translocating in the 3'-5' direction.</text>
        <dbReference type="EC" id="5.6.2.4"/>
    </reaction>
</comment>
<keyword evidence="7 15" id="KW-0067">ATP-binding</keyword>
<dbReference type="GO" id="GO:0003677">
    <property type="term" value="F:DNA binding"/>
    <property type="evidence" value="ECO:0007669"/>
    <property type="project" value="UniProtKB-KW"/>
</dbReference>
<feature type="region of interest" description="Disordered" evidence="16">
    <location>
        <begin position="891"/>
        <end position="934"/>
    </location>
</feature>
<sequence>MSIDAATTRQNAAANPDASTWLAANAGSGKTRVLTDRVARLLLRKADPQNILCLTYTKAAAGEMQNRLFANLGTWSMLNDEDLSKRLRGLGETGPLDLSRARTLFARAIETPGGLKIQTIHSFCSAILRQFPLEAGVSPGFRELDETGQDHLLEDVVNALCLAEPDIVSGVARQLSGSDLVSLAKEVTGSRDAFDPIQDETALRRLFGLADGVTEHSVITTAISPDDLRFLKDCGSVLLTSEKTTDQKVGAALTGLGSMPDRNALDVLVGTMLTGSTATEPFSPKTSPPTADLKKGAFAPLLGRYLAIAGRVAEAREQIVSLDATKKSLTLHRFASRLLPAYQKAKDDRGLLDFDDLIHKTRTLLTDRSLAWVLYRLDARIDHILVDEAQDTSPAQWSIISALAEEIASGEGSRAAVPRSLFVVGDKKQSIYSFQGADARAFDGMSERFEDMMAQGGRFERQELPFSFRSSPAILKAVDATFEAAGLKGAGDAVSHEAVFPDLPGRVDVWPPIAAPAASDPPEWYHPVDRVADDDPAVLLAEQIAGHISGLLETETIPAKNGQFRRVLAGDIMILVQRRATLFHQIIRACKAAGLPVSGADKLRITSSLAVRDLLALMSFLALPEDDLSLATALRSPLFGWSEADLYDLAQGRKASFLWAELRARRDEWPKTVAILDGLRHKVDFHRPFEMLETILTRFDGRTKLAARLGPEAEDAIDELLNQALHYEQTAVPTITGFVSEMLSSEIEVKRQLDGDSGQIRVMTIHGAKGLESPIVILPETIRAETSRSGSFVITGTGAPVWNTAATESPRLVLTAKAVQGDADREERHRLLYVAMTRAEHWLIVAGIAPKKGSGDKSWHASIRAGAEAAGAEAVPDSGGAILRLESGFWPKEPAPEPVDESNENEPRATGTWSDPAPVSAAPERILSPSDLGGAKIVPGDAGLPEEEAKRRGRWIHALLEHLPGHPEATWPELSLHILSRGPEPASEAEIPALLDEAARCIHALPQLFQTDGLSEIDLTCRLDETSRLTGTVDRLILSDTRVTIVDYKTNAVRPQSPDAIPEGVLRQMGAYLTAAQQIWPEKKVDLIVLWTVDATPMNVPHDIAIRAFSRTTSA</sequence>
<evidence type="ECO:0000256" key="2">
    <source>
        <dbReference type="ARBA" id="ARBA00022741"/>
    </source>
</evidence>
<dbReference type="PROSITE" id="PS51217">
    <property type="entry name" value="UVRD_HELICASE_CTER"/>
    <property type="match status" value="1"/>
</dbReference>
<dbReference type="RefSeq" id="WP_160764171.1">
    <property type="nucleotide sequence ID" value="NZ_WUPT01000002.1"/>
</dbReference>
<organism evidence="19 20">
    <name type="scientific">Kangsaoukella pontilimi</name>
    <dbReference type="NCBI Taxonomy" id="2691042"/>
    <lineage>
        <taxon>Bacteria</taxon>
        <taxon>Pseudomonadati</taxon>
        <taxon>Pseudomonadota</taxon>
        <taxon>Alphaproteobacteria</taxon>
        <taxon>Rhodobacterales</taxon>
        <taxon>Paracoccaceae</taxon>
        <taxon>Kangsaoukella</taxon>
    </lineage>
</organism>
<dbReference type="PANTHER" id="PTHR11070">
    <property type="entry name" value="UVRD / RECB / PCRA DNA HELICASE FAMILY MEMBER"/>
    <property type="match status" value="1"/>
</dbReference>
<dbReference type="InterPro" id="IPR011604">
    <property type="entry name" value="PDDEXK-like_dom_sf"/>
</dbReference>
<dbReference type="Gene3D" id="3.90.320.10">
    <property type="match status" value="1"/>
</dbReference>
<keyword evidence="3" id="KW-0227">DNA damage</keyword>
<protein>
    <recommendedName>
        <fullName evidence="12">DNA 3'-5' helicase</fullName>
        <ecNumber evidence="12">5.6.2.4</ecNumber>
    </recommendedName>
    <alternativeName>
        <fullName evidence="13">DNA 3'-5' helicase II</fullName>
    </alternativeName>
</protein>
<dbReference type="InterPro" id="IPR014017">
    <property type="entry name" value="DNA_helicase_UvrD-like_C"/>
</dbReference>
<evidence type="ECO:0000256" key="4">
    <source>
        <dbReference type="ARBA" id="ARBA00022801"/>
    </source>
</evidence>
<dbReference type="Proteomes" id="UP000480350">
    <property type="component" value="Unassembled WGS sequence"/>
</dbReference>
<evidence type="ECO:0000256" key="15">
    <source>
        <dbReference type="PROSITE-ProRule" id="PRU00560"/>
    </source>
</evidence>
<keyword evidence="8" id="KW-0238">DNA-binding</keyword>
<evidence type="ECO:0000256" key="1">
    <source>
        <dbReference type="ARBA" id="ARBA00022722"/>
    </source>
</evidence>
<evidence type="ECO:0000256" key="11">
    <source>
        <dbReference type="ARBA" id="ARBA00034617"/>
    </source>
</evidence>
<dbReference type="Pfam" id="PF00580">
    <property type="entry name" value="UvrD-helicase"/>
    <property type="match status" value="1"/>
</dbReference>
<dbReference type="GO" id="GO:0000725">
    <property type="term" value="P:recombinational repair"/>
    <property type="evidence" value="ECO:0007669"/>
    <property type="project" value="TreeGrafter"/>
</dbReference>
<evidence type="ECO:0000313" key="19">
    <source>
        <dbReference type="EMBL" id="MXQ08231.1"/>
    </source>
</evidence>
<keyword evidence="2 15" id="KW-0547">Nucleotide-binding</keyword>
<evidence type="ECO:0000256" key="8">
    <source>
        <dbReference type="ARBA" id="ARBA00023125"/>
    </source>
</evidence>
<dbReference type="InterPro" id="IPR038726">
    <property type="entry name" value="PDDEXK_AddAB-type"/>
</dbReference>
<dbReference type="Gene3D" id="3.40.50.300">
    <property type="entry name" value="P-loop containing nucleotide triphosphate hydrolases"/>
    <property type="match status" value="3"/>
</dbReference>
<dbReference type="InterPro" id="IPR014016">
    <property type="entry name" value="UvrD-like_ATP-bd"/>
</dbReference>
<evidence type="ECO:0000256" key="3">
    <source>
        <dbReference type="ARBA" id="ARBA00022763"/>
    </source>
</evidence>
<evidence type="ECO:0000259" key="17">
    <source>
        <dbReference type="PROSITE" id="PS51198"/>
    </source>
</evidence>